<dbReference type="EMBL" id="BOOW01000002">
    <property type="protein sequence ID" value="GII89925.1"/>
    <property type="molecule type" value="Genomic_DNA"/>
</dbReference>
<dbReference type="AlphaFoldDB" id="A0A919V2H4"/>
<evidence type="ECO:0000256" key="1">
    <source>
        <dbReference type="SAM" id="MobiDB-lite"/>
    </source>
</evidence>
<feature type="region of interest" description="Disordered" evidence="1">
    <location>
        <begin position="1"/>
        <end position="71"/>
    </location>
</feature>
<organism evidence="2 3">
    <name type="scientific">Sinosporangium siamense</name>
    <dbReference type="NCBI Taxonomy" id="1367973"/>
    <lineage>
        <taxon>Bacteria</taxon>
        <taxon>Bacillati</taxon>
        <taxon>Actinomycetota</taxon>
        <taxon>Actinomycetes</taxon>
        <taxon>Streptosporangiales</taxon>
        <taxon>Streptosporangiaceae</taxon>
        <taxon>Sinosporangium</taxon>
    </lineage>
</organism>
<dbReference type="Proteomes" id="UP000606172">
    <property type="component" value="Unassembled WGS sequence"/>
</dbReference>
<evidence type="ECO:0000313" key="3">
    <source>
        <dbReference type="Proteomes" id="UP000606172"/>
    </source>
</evidence>
<proteinExistence type="predicted"/>
<protein>
    <submittedName>
        <fullName evidence="2">Uncharacterized protein</fullName>
    </submittedName>
</protein>
<name>A0A919V2H4_9ACTN</name>
<feature type="compositionally biased region" description="Basic and acidic residues" evidence="1">
    <location>
        <begin position="1"/>
        <end position="14"/>
    </location>
</feature>
<comment type="caution">
    <text evidence="2">The sequence shown here is derived from an EMBL/GenBank/DDBJ whole genome shotgun (WGS) entry which is preliminary data.</text>
</comment>
<dbReference type="RefSeq" id="WP_204019938.1">
    <property type="nucleotide sequence ID" value="NZ_BOOW01000002.1"/>
</dbReference>
<accession>A0A919V2H4</accession>
<sequence>MPDGRDEPGVDRRPQVAAGNGREPSNNVVRNQRRSRRRHRNALDRLPSQTAEPGHTDDVAGRLDDERAMRP</sequence>
<keyword evidence="3" id="KW-1185">Reference proteome</keyword>
<feature type="compositionally biased region" description="Basic residues" evidence="1">
    <location>
        <begin position="31"/>
        <end position="40"/>
    </location>
</feature>
<evidence type="ECO:0000313" key="2">
    <source>
        <dbReference type="EMBL" id="GII89925.1"/>
    </source>
</evidence>
<gene>
    <name evidence="2" type="ORF">Ssi02_01560</name>
</gene>
<feature type="compositionally biased region" description="Basic and acidic residues" evidence="1">
    <location>
        <begin position="54"/>
        <end position="71"/>
    </location>
</feature>
<reference evidence="2" key="1">
    <citation type="submission" date="2021-01" db="EMBL/GenBank/DDBJ databases">
        <title>Whole genome shotgun sequence of Sinosporangium siamense NBRC 109515.</title>
        <authorList>
            <person name="Komaki H."/>
            <person name="Tamura T."/>
        </authorList>
    </citation>
    <scope>NUCLEOTIDE SEQUENCE</scope>
    <source>
        <strain evidence="2">NBRC 109515</strain>
    </source>
</reference>